<dbReference type="InterPro" id="IPR013525">
    <property type="entry name" value="ABC2_TM"/>
</dbReference>
<name>A0A172ZCP2_9BACL</name>
<dbReference type="KEGG" id="pbv:AR543_04950"/>
<feature type="transmembrane region" description="Helical" evidence="5">
    <location>
        <begin position="798"/>
        <end position="821"/>
    </location>
</feature>
<dbReference type="PANTHER" id="PTHR43077">
    <property type="entry name" value="TRANSPORT PERMEASE YVFS-RELATED"/>
    <property type="match status" value="1"/>
</dbReference>
<dbReference type="OrthoDB" id="9811483at2"/>
<evidence type="ECO:0000256" key="4">
    <source>
        <dbReference type="ARBA" id="ARBA00023136"/>
    </source>
</evidence>
<accession>A0A172ZCP2</accession>
<dbReference type="InterPro" id="IPR017501">
    <property type="entry name" value="Phage_infect_YhgE_C"/>
</dbReference>
<feature type="transmembrane region" description="Helical" evidence="5">
    <location>
        <begin position="696"/>
        <end position="714"/>
    </location>
</feature>
<gene>
    <name evidence="7" type="ORF">AR543_04950</name>
</gene>
<dbReference type="NCBIfam" id="TIGR03061">
    <property type="entry name" value="pip_yhgE_Nterm"/>
    <property type="match status" value="1"/>
</dbReference>
<evidence type="ECO:0000313" key="7">
    <source>
        <dbReference type="EMBL" id="ANF95424.1"/>
    </source>
</evidence>
<feature type="transmembrane region" description="Helical" evidence="5">
    <location>
        <begin position="735"/>
        <end position="760"/>
    </location>
</feature>
<organism evidence="7 8">
    <name type="scientific">Paenibacillus bovis</name>
    <dbReference type="NCBI Taxonomy" id="1616788"/>
    <lineage>
        <taxon>Bacteria</taxon>
        <taxon>Bacillati</taxon>
        <taxon>Bacillota</taxon>
        <taxon>Bacilli</taxon>
        <taxon>Bacillales</taxon>
        <taxon>Paenibacillaceae</taxon>
        <taxon>Paenibacillus</taxon>
    </lineage>
</organism>
<dbReference type="Gene3D" id="3.40.1710.10">
    <property type="entry name" value="abc type-2 transporter like domain"/>
    <property type="match status" value="1"/>
</dbReference>
<feature type="domain" description="ABC-2 type transporter transmembrane" evidence="6">
    <location>
        <begin position="667"/>
        <end position="869"/>
    </location>
</feature>
<sequence>MKKIWEIYKTDWKNLFSVSTGILLVIAIMLLPSVYAWFNIKAMWDPYSNTSGIIIAVTNEDKGTTIQDKKVNVGDQVIDNLKKNHTLGWTFVDRNQAQKGLDNGDYYATLLIPSDFSEKIGSILTDDPVKPQILYTVNEKISAIAPKITDKGATTLTQQISEEFVSTASEAVLTKMQDAGIKLEEELPTIRNIENKILTLETRLPEINQFADQALELEKKLPQINAQAQKIVELQKRIPDIEKAGDMILKVEDNLPKIREAGDQILLLQKRLPEIQTAADKVNELDQNFYKVEDALNQAIEDADKLANIINTAQQALPKVKEITDIGTEFADRVNTFLDENDGAFDSIAPVIRQNLVLLQQTADATTQLVDAVQNADIDPQTAIDTLSFLEQRLSRGAAILERTTDLLNRINNVLPNHPLDRVISRLDNVHNLMERQITLVRSISQAIQNGQQPAREILDNLRQLSTDASDTLGDIITIYDEQIVPDINRGLDNLKTAARDAADVLHTAQSTLPDVEAVLSDAQSGVQFGQEELGLLKQDLPKIRQKLHDANELIQSRMAQFTQVVNKAASFVRTDLPEIEDKIHQAADFVRNDLPRAEKELNKITDLIQNKLPEAEKAVHKVGEFVRNDLPGLEKSVHKAADKVRLLKNSDSELAQIIKWLKGDIQQESDFLASPVDLKQVRTYPIPNYGSSMSPFYTTLSIWVGGMLLISMFKAEVDNPERRFRPYQVYFGRLFTFMTIGLVQAFVISMGDLFILKAYVVDPVWFVTMSMLISMVFVTMVYTLVSVFGNIGKGLAIILLVLQFSSSGGTFPVSMTGTFFQALHPWFPFTYAVELLRETVGGMLMTTVYKDITYLIIFMLLFILFALLFKKPLGPLTEKMAEKAKKTKMIP</sequence>
<comment type="subcellular location">
    <subcellularLocation>
        <location evidence="1">Membrane</location>
        <topology evidence="1">Multi-pass membrane protein</topology>
    </subcellularLocation>
</comment>
<evidence type="ECO:0000256" key="5">
    <source>
        <dbReference type="SAM" id="Phobius"/>
    </source>
</evidence>
<proteinExistence type="predicted"/>
<dbReference type="InterPro" id="IPR051328">
    <property type="entry name" value="T7SS_ABC-Transporter"/>
</dbReference>
<evidence type="ECO:0000256" key="3">
    <source>
        <dbReference type="ARBA" id="ARBA00022989"/>
    </source>
</evidence>
<evidence type="ECO:0000313" key="8">
    <source>
        <dbReference type="Proteomes" id="UP000078148"/>
    </source>
</evidence>
<reference evidence="7 8" key="2">
    <citation type="journal article" date="2016" name="Int. J. Syst. Evol. Microbiol.">
        <title>Paenibacillus bovis sp. nov., isolated from raw yak (Bos grunniens) milk.</title>
        <authorList>
            <person name="Gao C."/>
            <person name="Han J."/>
            <person name="Liu Z."/>
            <person name="Xu X."/>
            <person name="Hang F."/>
            <person name="Wu Z."/>
        </authorList>
    </citation>
    <scope>NUCLEOTIDE SEQUENCE [LARGE SCALE GENOMIC DNA]</scope>
    <source>
        <strain evidence="7 8">BD3526</strain>
    </source>
</reference>
<dbReference type="InterPro" id="IPR017500">
    <property type="entry name" value="Phage_infect_YhgE_N"/>
</dbReference>
<dbReference type="Pfam" id="PF12698">
    <property type="entry name" value="ABC2_membrane_3"/>
    <property type="match status" value="2"/>
</dbReference>
<evidence type="ECO:0000259" key="6">
    <source>
        <dbReference type="Pfam" id="PF12698"/>
    </source>
</evidence>
<dbReference type="Proteomes" id="UP000078148">
    <property type="component" value="Chromosome"/>
</dbReference>
<keyword evidence="3 5" id="KW-1133">Transmembrane helix</keyword>
<dbReference type="GO" id="GO:0140359">
    <property type="term" value="F:ABC-type transporter activity"/>
    <property type="evidence" value="ECO:0007669"/>
    <property type="project" value="InterPro"/>
</dbReference>
<feature type="transmembrane region" description="Helical" evidence="5">
    <location>
        <begin position="766"/>
        <end position="786"/>
    </location>
</feature>
<feature type="transmembrane region" description="Helical" evidence="5">
    <location>
        <begin position="12"/>
        <end position="38"/>
    </location>
</feature>
<dbReference type="NCBIfam" id="TIGR03062">
    <property type="entry name" value="pip_yhgE_Cterm"/>
    <property type="match status" value="1"/>
</dbReference>
<dbReference type="PANTHER" id="PTHR43077:SF10">
    <property type="entry name" value="TRANSPORT PERMEASE PROTEIN"/>
    <property type="match status" value="1"/>
</dbReference>
<dbReference type="RefSeq" id="WP_060532347.1">
    <property type="nucleotide sequence ID" value="NZ_CP013023.1"/>
</dbReference>
<protein>
    <submittedName>
        <fullName evidence="7">Phage infection protein</fullName>
    </submittedName>
</protein>
<evidence type="ECO:0000256" key="2">
    <source>
        <dbReference type="ARBA" id="ARBA00022692"/>
    </source>
</evidence>
<keyword evidence="2 5" id="KW-0812">Transmembrane</keyword>
<evidence type="ECO:0000256" key="1">
    <source>
        <dbReference type="ARBA" id="ARBA00004141"/>
    </source>
</evidence>
<dbReference type="STRING" id="1616788.AR543_04950"/>
<dbReference type="EMBL" id="CP013023">
    <property type="protein sequence ID" value="ANF95424.1"/>
    <property type="molecule type" value="Genomic_DNA"/>
</dbReference>
<dbReference type="GO" id="GO:0016020">
    <property type="term" value="C:membrane"/>
    <property type="evidence" value="ECO:0007669"/>
    <property type="project" value="UniProtKB-SubCell"/>
</dbReference>
<keyword evidence="4 5" id="KW-0472">Membrane</keyword>
<keyword evidence="8" id="KW-1185">Reference proteome</keyword>
<feature type="transmembrane region" description="Helical" evidence="5">
    <location>
        <begin position="853"/>
        <end position="870"/>
    </location>
</feature>
<feature type="domain" description="ABC-2 type transporter transmembrane" evidence="6">
    <location>
        <begin position="26"/>
        <end position="204"/>
    </location>
</feature>
<reference evidence="8" key="1">
    <citation type="submission" date="2015-10" db="EMBL/GenBank/DDBJ databases">
        <title>Genome of Paenibacillus bovis sp. nov.</title>
        <authorList>
            <person name="Wu Z."/>
            <person name="Gao C."/>
            <person name="Liu Z."/>
            <person name="Zheng H."/>
        </authorList>
    </citation>
    <scope>NUCLEOTIDE SEQUENCE [LARGE SCALE GENOMIC DNA]</scope>
    <source>
        <strain evidence="8">BD3526</strain>
    </source>
</reference>
<dbReference type="AlphaFoldDB" id="A0A172ZCP2"/>